<dbReference type="SUPFAM" id="SSF55729">
    <property type="entry name" value="Acyl-CoA N-acyltransferases (Nat)"/>
    <property type="match status" value="1"/>
</dbReference>
<dbReference type="RefSeq" id="WP_012522306.1">
    <property type="nucleotide sequence ID" value="NC_011144.1"/>
</dbReference>
<organism evidence="2 3">
    <name type="scientific">Phenylobacterium zucineum (strain HLK1)</name>
    <dbReference type="NCBI Taxonomy" id="450851"/>
    <lineage>
        <taxon>Bacteria</taxon>
        <taxon>Pseudomonadati</taxon>
        <taxon>Pseudomonadota</taxon>
        <taxon>Alphaproteobacteria</taxon>
        <taxon>Caulobacterales</taxon>
        <taxon>Caulobacteraceae</taxon>
        <taxon>Phenylobacterium</taxon>
    </lineage>
</organism>
<protein>
    <submittedName>
        <fullName evidence="2">Acetyltransferase, GNAT family</fullName>
    </submittedName>
</protein>
<dbReference type="eggNOG" id="COG1670">
    <property type="taxonomic scope" value="Bacteria"/>
</dbReference>
<accession>B4RBW7</accession>
<name>B4RBW7_PHEZH</name>
<dbReference type="HOGENOM" id="CLU_013985_3_2_5"/>
<dbReference type="InterPro" id="IPR000182">
    <property type="entry name" value="GNAT_dom"/>
</dbReference>
<sequence length="179" mass="20127">MILDLQRLPILETERLRLNPLTLEDAEAIFPLLADPEVLAYWEAPEPNDPDVVAGVVRNHVEDMAAGRAMRWAMRRLSDGAFVGCFDITEIDRRHRRAQVGLMLGRQTSGEDYGLEAMRAVIAFAAANGLRKLTARTHLGARRSESVLEKLGFEEEGLLRGHILEDGERRDVRLFGLLL</sequence>
<dbReference type="GO" id="GO:1990189">
    <property type="term" value="F:protein N-terminal-serine acetyltransferase activity"/>
    <property type="evidence" value="ECO:0007669"/>
    <property type="project" value="TreeGrafter"/>
</dbReference>
<dbReference type="PANTHER" id="PTHR43441:SF10">
    <property type="entry name" value="ACETYLTRANSFERASE"/>
    <property type="match status" value="1"/>
</dbReference>
<dbReference type="STRING" id="450851.PHZ_c1753"/>
<dbReference type="PROSITE" id="PS51186">
    <property type="entry name" value="GNAT"/>
    <property type="match status" value="1"/>
</dbReference>
<keyword evidence="3" id="KW-1185">Reference proteome</keyword>
<dbReference type="InterPro" id="IPR051908">
    <property type="entry name" value="Ribosomal_N-acetyltransferase"/>
</dbReference>
<evidence type="ECO:0000313" key="3">
    <source>
        <dbReference type="Proteomes" id="UP000001868"/>
    </source>
</evidence>
<dbReference type="Gene3D" id="3.40.630.30">
    <property type="match status" value="1"/>
</dbReference>
<dbReference type="AlphaFoldDB" id="B4RBW7"/>
<dbReference type="Proteomes" id="UP000001868">
    <property type="component" value="Chromosome"/>
</dbReference>
<feature type="domain" description="N-acetyltransferase" evidence="1">
    <location>
        <begin position="16"/>
        <end position="179"/>
    </location>
</feature>
<dbReference type="PANTHER" id="PTHR43441">
    <property type="entry name" value="RIBOSOMAL-PROTEIN-SERINE ACETYLTRANSFERASE"/>
    <property type="match status" value="1"/>
</dbReference>
<dbReference type="InterPro" id="IPR016181">
    <property type="entry name" value="Acyl_CoA_acyltransferase"/>
</dbReference>
<evidence type="ECO:0000259" key="1">
    <source>
        <dbReference type="PROSITE" id="PS51186"/>
    </source>
</evidence>
<reference evidence="2 3" key="1">
    <citation type="journal article" date="2008" name="BMC Genomics">
        <title>Complete genome of Phenylobacterium zucineum - a novel facultative intracellular bacterium isolated from human erythroleukemia cell line K562.</title>
        <authorList>
            <person name="Luo Y."/>
            <person name="Xu X."/>
            <person name="Ding Z."/>
            <person name="Liu Z."/>
            <person name="Zhang B."/>
            <person name="Yan Z."/>
            <person name="Sun J."/>
            <person name="Hu S."/>
            <person name="Hu X."/>
        </authorList>
    </citation>
    <scope>NUCLEOTIDE SEQUENCE [LARGE SCALE GENOMIC DNA]</scope>
    <source>
        <strain evidence="2 3">HLK1</strain>
    </source>
</reference>
<dbReference type="GO" id="GO:0005737">
    <property type="term" value="C:cytoplasm"/>
    <property type="evidence" value="ECO:0007669"/>
    <property type="project" value="TreeGrafter"/>
</dbReference>
<evidence type="ECO:0000313" key="2">
    <source>
        <dbReference type="EMBL" id="ACG78164.1"/>
    </source>
</evidence>
<gene>
    <name evidence="2" type="ordered locus">PHZ_c1753</name>
</gene>
<dbReference type="EMBL" id="CP000747">
    <property type="protein sequence ID" value="ACG78164.1"/>
    <property type="molecule type" value="Genomic_DNA"/>
</dbReference>
<dbReference type="KEGG" id="pzu:PHZ_c1753"/>
<dbReference type="GO" id="GO:0008999">
    <property type="term" value="F:protein-N-terminal-alanine acetyltransferase activity"/>
    <property type="evidence" value="ECO:0007669"/>
    <property type="project" value="TreeGrafter"/>
</dbReference>
<keyword evidence="2" id="KW-0808">Transferase</keyword>
<proteinExistence type="predicted"/>
<dbReference type="Pfam" id="PF13302">
    <property type="entry name" value="Acetyltransf_3"/>
    <property type="match status" value="1"/>
</dbReference>